<reference evidence="6 7" key="1">
    <citation type="journal article" date="2012" name="Int. J. Syst. Evol. Microbiol.">
        <title>Vibrio caribbeanicus sp. nov., isolated from the marine sponge Scleritoderma cyanea.</title>
        <authorList>
            <person name="Hoffmann M."/>
            <person name="Monday S.R."/>
            <person name="Allard M.W."/>
            <person name="Strain E.A."/>
            <person name="Whittaker P."/>
            <person name="Naum M."/>
            <person name="McCarthy P.J."/>
            <person name="Lopez J.V."/>
            <person name="Fischer M."/>
            <person name="Brown E.W."/>
        </authorList>
    </citation>
    <scope>NUCLEOTIDE SEQUENCE [LARGE SCALE GENOMIC DNA]</scope>
    <source>
        <strain evidence="6 7">LMG 19158</strain>
    </source>
</reference>
<keyword evidence="4" id="KW-0233">DNA recombination</keyword>
<dbReference type="GO" id="GO:0006310">
    <property type="term" value="P:DNA recombination"/>
    <property type="evidence" value="ECO:0007669"/>
    <property type="project" value="UniProtKB-KW"/>
</dbReference>
<dbReference type="InterPro" id="IPR032874">
    <property type="entry name" value="DDE_dom"/>
</dbReference>
<dbReference type="eggNOG" id="COG3316">
    <property type="taxonomic scope" value="Bacteria"/>
</dbReference>
<dbReference type="PANTHER" id="PTHR35528">
    <property type="entry name" value="BLL1675 PROTEIN"/>
    <property type="match status" value="1"/>
</dbReference>
<protein>
    <submittedName>
        <fullName evidence="6">Putative transposase</fullName>
    </submittedName>
</protein>
<dbReference type="GO" id="GO:0003677">
    <property type="term" value="F:DNA binding"/>
    <property type="evidence" value="ECO:0007669"/>
    <property type="project" value="UniProtKB-KW"/>
</dbReference>
<comment type="caution">
    <text evidence="6">The sequence shown here is derived from an EMBL/GenBank/DDBJ whole genome shotgun (WGS) entry which is preliminary data.</text>
</comment>
<dbReference type="Gene3D" id="3.30.420.10">
    <property type="entry name" value="Ribonuclease H-like superfamily/Ribonuclease H"/>
    <property type="match status" value="1"/>
</dbReference>
<evidence type="ECO:0000256" key="2">
    <source>
        <dbReference type="ARBA" id="ARBA00022578"/>
    </source>
</evidence>
<sequence>MLSHDGELNSPLNTQIGVFNINININIKHLIDFSGYQHPSDIILLAVRYYVSYKLSYRDIEEIFAERGSYVDHSTINRWVINFAPMIESKARQIKRQVSSSWRMDETYIKIKGEWWYYYRAVDKFGDVVDFYLSKERDEKAAQAFLRKAICTNSLPDKVVIDKSGANALALHNMNVSLWLSVVFMLSLIEVVDVKYLNNIVEQSHRPIKQKMIQALGWKSVDGAIATMSGQEVWTQIKRGQVGDLSLPVWERFYALAA</sequence>
<organism evidence="6 7">
    <name type="scientific">Vibrio scophthalmi LMG 19158</name>
    <dbReference type="NCBI Taxonomy" id="870967"/>
    <lineage>
        <taxon>Bacteria</taxon>
        <taxon>Pseudomonadati</taxon>
        <taxon>Pseudomonadota</taxon>
        <taxon>Gammaproteobacteria</taxon>
        <taxon>Vibrionales</taxon>
        <taxon>Vibrionaceae</taxon>
        <taxon>Vibrio</taxon>
    </lineage>
</organism>
<dbReference type="InterPro" id="IPR052183">
    <property type="entry name" value="IS_Transposase"/>
</dbReference>
<feature type="domain" description="DDE" evidence="5">
    <location>
        <begin position="100"/>
        <end position="240"/>
    </location>
</feature>
<keyword evidence="3" id="KW-0238">DNA-binding</keyword>
<dbReference type="InterPro" id="IPR047930">
    <property type="entry name" value="Transpos_IS6"/>
</dbReference>
<accession>F9RMZ5</accession>
<proteinExistence type="predicted"/>
<evidence type="ECO:0000259" key="5">
    <source>
        <dbReference type="Pfam" id="PF13610"/>
    </source>
</evidence>
<evidence type="ECO:0000256" key="4">
    <source>
        <dbReference type="ARBA" id="ARBA00023172"/>
    </source>
</evidence>
<gene>
    <name evidence="6" type="ORF">VIS19158_13877</name>
</gene>
<dbReference type="AlphaFoldDB" id="F9RMZ5"/>
<name>F9RMZ5_9VIBR</name>
<dbReference type="SUPFAM" id="SSF53098">
    <property type="entry name" value="Ribonuclease H-like"/>
    <property type="match status" value="1"/>
</dbReference>
<evidence type="ECO:0000313" key="6">
    <source>
        <dbReference type="EMBL" id="EGU37768.1"/>
    </source>
</evidence>
<dbReference type="NCBIfam" id="NF033587">
    <property type="entry name" value="transpos_IS6"/>
    <property type="match status" value="1"/>
</dbReference>
<dbReference type="EMBL" id="AFWE01000099">
    <property type="protein sequence ID" value="EGU37768.1"/>
    <property type="molecule type" value="Genomic_DNA"/>
</dbReference>
<dbReference type="InterPro" id="IPR012337">
    <property type="entry name" value="RNaseH-like_sf"/>
</dbReference>
<evidence type="ECO:0000313" key="7">
    <source>
        <dbReference type="Proteomes" id="UP000004349"/>
    </source>
</evidence>
<dbReference type="Proteomes" id="UP000004349">
    <property type="component" value="Unassembled WGS sequence"/>
</dbReference>
<comment type="function">
    <text evidence="1">Involved in the transposition of the insertion sequence.</text>
</comment>
<dbReference type="PANTHER" id="PTHR35528:SF3">
    <property type="entry name" value="BLL1675 PROTEIN"/>
    <property type="match status" value="1"/>
</dbReference>
<dbReference type="Pfam" id="PF13610">
    <property type="entry name" value="DDE_Tnp_IS240"/>
    <property type="match status" value="1"/>
</dbReference>
<evidence type="ECO:0000256" key="3">
    <source>
        <dbReference type="ARBA" id="ARBA00023125"/>
    </source>
</evidence>
<dbReference type="InterPro" id="IPR036397">
    <property type="entry name" value="RNaseH_sf"/>
</dbReference>
<evidence type="ECO:0000256" key="1">
    <source>
        <dbReference type="ARBA" id="ARBA00002286"/>
    </source>
</evidence>
<dbReference type="GO" id="GO:0032196">
    <property type="term" value="P:transposition"/>
    <property type="evidence" value="ECO:0007669"/>
    <property type="project" value="UniProtKB-KW"/>
</dbReference>
<keyword evidence="2" id="KW-0815">Transposition</keyword>